<proteinExistence type="predicted"/>
<keyword evidence="2" id="KW-0479">Metal-binding</keyword>
<dbReference type="PANTHER" id="PTHR31001">
    <property type="entry name" value="UNCHARACTERIZED TRANSCRIPTIONAL REGULATORY PROTEIN"/>
    <property type="match status" value="1"/>
</dbReference>
<feature type="domain" description="Zn(2)-C6 fungal-type" evidence="5">
    <location>
        <begin position="37"/>
        <end position="66"/>
    </location>
</feature>
<sequence>MAPSPYERPYPQSALFELDPANRTPSKASKRIRGEIACAECRRLKIRCDKTVPCSTCVKRGCGALCPNGTIPPGEGSRFVLAATDHLHQKLTRMEARMHALEDALAILHATDSDTPHPLLNSSPIDDDDDDDEAPALNLKAVSEEPLSQESALVDSLGSLHIDGEGASRFFGPLGGAEKAKGMQAQLPPRAAPFPLRELDPSYLPPEINSFCNAFPFTPSGIPRNSVQQMIESFLPPLERAIFLCDTFLEHLSWMFHIVSRRQLIDELIPAIYKQVRVAYGPHELAVLLVTLGIGALVDLDLQPYNLEAQHYYRLAKAALSLQSVLTEPSVVTIKTLHLMSIYNGLSGKESNMEASYGLLDMASQVALRTGLHIDPAMWRRFKGREAYERRIYFWNLLIAVLWQSAITGRPPTILSVYLDCRLPTAEEEYEHHGGGSEPGLGLWGLKATEECLLPIVRTTLAVKPPPYEQVLALDRKIRKIGDPSSNPEVDGRTAILMNNFVKSHYRDLLLLFLHRAFFAQAMIENASDPMKSPYAHSVLVAYQAACNVLEDTVNQFVKKPLLVARVWRIWSLAFSASVVIGTLAIRGINLDLDPPPLERFEIACNIFRSAAETSSRAARALVSRTR</sequence>
<dbReference type="GO" id="GO:0008270">
    <property type="term" value="F:zinc ion binding"/>
    <property type="evidence" value="ECO:0007669"/>
    <property type="project" value="InterPro"/>
</dbReference>
<evidence type="ECO:0000256" key="1">
    <source>
        <dbReference type="ARBA" id="ARBA00004123"/>
    </source>
</evidence>
<dbReference type="PROSITE" id="PS50048">
    <property type="entry name" value="ZN2_CY6_FUNGAL_2"/>
    <property type="match status" value="1"/>
</dbReference>
<name>A0AAD7BR09_9AGAR</name>
<evidence type="ECO:0000256" key="2">
    <source>
        <dbReference type="ARBA" id="ARBA00022723"/>
    </source>
</evidence>
<comment type="caution">
    <text evidence="6">The sequence shown here is derived from an EMBL/GenBank/DDBJ whole genome shotgun (WGS) entry which is preliminary data.</text>
</comment>
<dbReference type="Gene3D" id="4.10.240.10">
    <property type="entry name" value="Zn(2)-C6 fungal-type DNA-binding domain"/>
    <property type="match status" value="1"/>
</dbReference>
<dbReference type="GO" id="GO:0003677">
    <property type="term" value="F:DNA binding"/>
    <property type="evidence" value="ECO:0007669"/>
    <property type="project" value="InterPro"/>
</dbReference>
<feature type="region of interest" description="Disordered" evidence="4">
    <location>
        <begin position="112"/>
        <end position="134"/>
    </location>
</feature>
<dbReference type="CDD" id="cd12148">
    <property type="entry name" value="fungal_TF_MHR"/>
    <property type="match status" value="1"/>
</dbReference>
<evidence type="ECO:0000313" key="6">
    <source>
        <dbReference type="EMBL" id="KAJ7628452.1"/>
    </source>
</evidence>
<dbReference type="Pfam" id="PF04082">
    <property type="entry name" value="Fungal_trans"/>
    <property type="match status" value="1"/>
</dbReference>
<evidence type="ECO:0000259" key="5">
    <source>
        <dbReference type="PROSITE" id="PS50048"/>
    </source>
</evidence>
<dbReference type="SUPFAM" id="SSF57701">
    <property type="entry name" value="Zn2/Cys6 DNA-binding domain"/>
    <property type="match status" value="1"/>
</dbReference>
<dbReference type="InterPro" id="IPR050613">
    <property type="entry name" value="Sec_Metabolite_Reg"/>
</dbReference>
<dbReference type="GO" id="GO:0006351">
    <property type="term" value="P:DNA-templated transcription"/>
    <property type="evidence" value="ECO:0007669"/>
    <property type="project" value="InterPro"/>
</dbReference>
<evidence type="ECO:0000313" key="7">
    <source>
        <dbReference type="Proteomes" id="UP001221142"/>
    </source>
</evidence>
<comment type="subcellular location">
    <subcellularLocation>
        <location evidence="1">Nucleus</location>
    </subcellularLocation>
</comment>
<keyword evidence="3" id="KW-0539">Nucleus</keyword>
<reference evidence="6" key="1">
    <citation type="submission" date="2023-03" db="EMBL/GenBank/DDBJ databases">
        <title>Massive genome expansion in bonnet fungi (Mycena s.s.) driven by repeated elements and novel gene families across ecological guilds.</title>
        <authorList>
            <consortium name="Lawrence Berkeley National Laboratory"/>
            <person name="Harder C.B."/>
            <person name="Miyauchi S."/>
            <person name="Viragh M."/>
            <person name="Kuo A."/>
            <person name="Thoen E."/>
            <person name="Andreopoulos B."/>
            <person name="Lu D."/>
            <person name="Skrede I."/>
            <person name="Drula E."/>
            <person name="Henrissat B."/>
            <person name="Morin E."/>
            <person name="Kohler A."/>
            <person name="Barry K."/>
            <person name="LaButti K."/>
            <person name="Morin E."/>
            <person name="Salamov A."/>
            <person name="Lipzen A."/>
            <person name="Mereny Z."/>
            <person name="Hegedus B."/>
            <person name="Baldrian P."/>
            <person name="Stursova M."/>
            <person name="Weitz H."/>
            <person name="Taylor A."/>
            <person name="Grigoriev I.V."/>
            <person name="Nagy L.G."/>
            <person name="Martin F."/>
            <person name="Kauserud H."/>
        </authorList>
    </citation>
    <scope>NUCLEOTIDE SEQUENCE</scope>
    <source>
        <strain evidence="6">9284</strain>
    </source>
</reference>
<dbReference type="GO" id="GO:0005634">
    <property type="term" value="C:nucleus"/>
    <property type="evidence" value="ECO:0007669"/>
    <property type="project" value="UniProtKB-SubCell"/>
</dbReference>
<dbReference type="InterPro" id="IPR001138">
    <property type="entry name" value="Zn2Cys6_DnaBD"/>
</dbReference>
<protein>
    <recommendedName>
        <fullName evidence="5">Zn(2)-C6 fungal-type domain-containing protein</fullName>
    </recommendedName>
</protein>
<dbReference type="EMBL" id="JARKIF010000010">
    <property type="protein sequence ID" value="KAJ7628452.1"/>
    <property type="molecule type" value="Genomic_DNA"/>
</dbReference>
<dbReference type="SMART" id="SM00066">
    <property type="entry name" value="GAL4"/>
    <property type="match status" value="1"/>
</dbReference>
<dbReference type="AlphaFoldDB" id="A0AAD7BR09"/>
<evidence type="ECO:0000256" key="3">
    <source>
        <dbReference type="ARBA" id="ARBA00023242"/>
    </source>
</evidence>
<keyword evidence="7" id="KW-1185">Reference proteome</keyword>
<accession>A0AAD7BR09</accession>
<dbReference type="GO" id="GO:0000981">
    <property type="term" value="F:DNA-binding transcription factor activity, RNA polymerase II-specific"/>
    <property type="evidence" value="ECO:0007669"/>
    <property type="project" value="InterPro"/>
</dbReference>
<dbReference type="InterPro" id="IPR007219">
    <property type="entry name" value="XnlR_reg_dom"/>
</dbReference>
<dbReference type="PANTHER" id="PTHR31001:SF56">
    <property type="entry name" value="ZN(2)-C6 FUNGAL-TYPE DOMAIN-CONTAINING PROTEIN"/>
    <property type="match status" value="1"/>
</dbReference>
<organism evidence="6 7">
    <name type="scientific">Roridomyces roridus</name>
    <dbReference type="NCBI Taxonomy" id="1738132"/>
    <lineage>
        <taxon>Eukaryota</taxon>
        <taxon>Fungi</taxon>
        <taxon>Dikarya</taxon>
        <taxon>Basidiomycota</taxon>
        <taxon>Agaricomycotina</taxon>
        <taxon>Agaricomycetes</taxon>
        <taxon>Agaricomycetidae</taxon>
        <taxon>Agaricales</taxon>
        <taxon>Marasmiineae</taxon>
        <taxon>Mycenaceae</taxon>
        <taxon>Roridomyces</taxon>
    </lineage>
</organism>
<dbReference type="CDD" id="cd00067">
    <property type="entry name" value="GAL4"/>
    <property type="match status" value="1"/>
</dbReference>
<feature type="compositionally biased region" description="Acidic residues" evidence="4">
    <location>
        <begin position="125"/>
        <end position="134"/>
    </location>
</feature>
<dbReference type="SMART" id="SM00906">
    <property type="entry name" value="Fungal_trans"/>
    <property type="match status" value="1"/>
</dbReference>
<dbReference type="Proteomes" id="UP001221142">
    <property type="component" value="Unassembled WGS sequence"/>
</dbReference>
<dbReference type="Pfam" id="PF00172">
    <property type="entry name" value="Zn_clus"/>
    <property type="match status" value="1"/>
</dbReference>
<dbReference type="PROSITE" id="PS00463">
    <property type="entry name" value="ZN2_CY6_FUNGAL_1"/>
    <property type="match status" value="1"/>
</dbReference>
<gene>
    <name evidence="6" type="ORF">FB45DRAFT_748903</name>
</gene>
<evidence type="ECO:0000256" key="4">
    <source>
        <dbReference type="SAM" id="MobiDB-lite"/>
    </source>
</evidence>
<dbReference type="InterPro" id="IPR036864">
    <property type="entry name" value="Zn2-C6_fun-type_DNA-bd_sf"/>
</dbReference>